<dbReference type="Pfam" id="PF01595">
    <property type="entry name" value="CNNM"/>
    <property type="match status" value="1"/>
</dbReference>
<comment type="subcellular location">
    <subcellularLocation>
        <location evidence="1">Cell membrane</location>
        <topology evidence="1">Multi-pass membrane protein</topology>
    </subcellularLocation>
</comment>
<dbReference type="AlphaFoldDB" id="A0A3N1GAM4"/>
<evidence type="ECO:0000256" key="8">
    <source>
        <dbReference type="ARBA" id="ARBA00023136"/>
    </source>
</evidence>
<proteinExistence type="inferred from homology"/>
<dbReference type="InterPro" id="IPR044751">
    <property type="entry name" value="Ion_transp-like_CBS"/>
</dbReference>
<evidence type="ECO:0000256" key="7">
    <source>
        <dbReference type="ARBA" id="ARBA00023122"/>
    </source>
</evidence>
<dbReference type="GO" id="GO:0005886">
    <property type="term" value="C:plasma membrane"/>
    <property type="evidence" value="ECO:0007669"/>
    <property type="project" value="UniProtKB-SubCell"/>
</dbReference>
<sequence length="480" mass="51038">MIVDVLLLVLAAGLVLACGAFVAAEFSLVTINRSAVERAAREGEPGAEGVLRSLRTLSTQLSGAQLGITVTNLAIGFLSRPAIADLIEGPLESIGLGETATATVSTVLALAIATVLTMLFGELVPKNLAIADPMRTAKLVNGFQRGFTRSTAYVIRLCNGSANRILRLLGFEPQEELASARSPEELAGLVRHSADKGTLAADTAELVQRSLAFGDRRARDVMTPRGLMTTAEAGDRLDEVLREAAATGHSRFPVLDAEHDEAIGTVHVRHVLSVPFERRAATTVAEVMAPAVHVPDTVPLDALLDQLREGGLQMAVVVDEFGDVAGLVTLEDLVEELVGEVRDEHDPEEEAVPPDADGRWTLAGNLRPDEAGELLGVVVPEHEDYDTLGGLVTLHLERLPVLGDTVTVPADAPPGSPGSDITLEVVALDGHRIETVRVRVEEHHEEDDDAADEVGREERREQPAASAPVGAVDREQEGTR</sequence>
<dbReference type="FunCoup" id="A0A3N1GAM4">
    <property type="interactions" value="5"/>
</dbReference>
<keyword evidence="15" id="KW-1185">Reference proteome</keyword>
<dbReference type="RefSeq" id="WP_199720268.1">
    <property type="nucleotide sequence ID" value="NZ_RJKN01000007.1"/>
</dbReference>
<comment type="similarity">
    <text evidence="2">Belongs to the UPF0053 family.</text>
</comment>
<dbReference type="SMART" id="SM01091">
    <property type="entry name" value="CorC_HlyC"/>
    <property type="match status" value="1"/>
</dbReference>
<dbReference type="Pfam" id="PF00571">
    <property type="entry name" value="CBS"/>
    <property type="match status" value="2"/>
</dbReference>
<dbReference type="SMART" id="SM00116">
    <property type="entry name" value="CBS"/>
    <property type="match status" value="2"/>
</dbReference>
<dbReference type="InParanoid" id="A0A3N1GAM4"/>
<keyword evidence="4 10" id="KW-0812">Transmembrane</keyword>
<evidence type="ECO:0000313" key="14">
    <source>
        <dbReference type="EMBL" id="ROP27267.1"/>
    </source>
</evidence>
<dbReference type="PROSITE" id="PS51846">
    <property type="entry name" value="CNNM"/>
    <property type="match status" value="1"/>
</dbReference>
<dbReference type="Gene3D" id="3.10.580.10">
    <property type="entry name" value="CBS-domain"/>
    <property type="match status" value="1"/>
</dbReference>
<dbReference type="Proteomes" id="UP000276232">
    <property type="component" value="Unassembled WGS sequence"/>
</dbReference>
<keyword evidence="8 10" id="KW-0472">Membrane</keyword>
<dbReference type="Pfam" id="PF03471">
    <property type="entry name" value="CorC_HlyC"/>
    <property type="match status" value="1"/>
</dbReference>
<feature type="compositionally biased region" description="Basic and acidic residues" evidence="11">
    <location>
        <begin position="453"/>
        <end position="462"/>
    </location>
</feature>
<dbReference type="PROSITE" id="PS51371">
    <property type="entry name" value="CBS"/>
    <property type="match status" value="2"/>
</dbReference>
<dbReference type="InterPro" id="IPR005170">
    <property type="entry name" value="Transptr-assoc_dom"/>
</dbReference>
<dbReference type="SUPFAM" id="SSF54631">
    <property type="entry name" value="CBS-domain pair"/>
    <property type="match status" value="1"/>
</dbReference>
<dbReference type="InterPro" id="IPR036318">
    <property type="entry name" value="FAD-bd_PCMH-like_sf"/>
</dbReference>
<evidence type="ECO:0000256" key="2">
    <source>
        <dbReference type="ARBA" id="ARBA00006337"/>
    </source>
</evidence>
<dbReference type="InterPro" id="IPR002550">
    <property type="entry name" value="CNNM"/>
</dbReference>
<feature type="domain" description="CBS" evidence="12">
    <location>
        <begin position="287"/>
        <end position="344"/>
    </location>
</feature>
<feature type="domain" description="CNNM transmembrane" evidence="13">
    <location>
        <begin position="1"/>
        <end position="203"/>
    </location>
</feature>
<feature type="region of interest" description="Disordered" evidence="11">
    <location>
        <begin position="438"/>
        <end position="480"/>
    </location>
</feature>
<dbReference type="SUPFAM" id="SSF56176">
    <property type="entry name" value="FAD-binding/transporter-associated domain-like"/>
    <property type="match status" value="1"/>
</dbReference>
<keyword evidence="3" id="KW-1003">Cell membrane</keyword>
<dbReference type="PANTHER" id="PTHR43099">
    <property type="entry name" value="UPF0053 PROTEIN YRKA"/>
    <property type="match status" value="1"/>
</dbReference>
<evidence type="ECO:0000256" key="4">
    <source>
        <dbReference type="ARBA" id="ARBA00022692"/>
    </source>
</evidence>
<evidence type="ECO:0000256" key="6">
    <source>
        <dbReference type="ARBA" id="ARBA00022989"/>
    </source>
</evidence>
<dbReference type="CDD" id="cd04590">
    <property type="entry name" value="CBS_pair_CorC_HlyC_assoc"/>
    <property type="match status" value="1"/>
</dbReference>
<keyword evidence="6 10" id="KW-1133">Transmembrane helix</keyword>
<keyword evidence="7 9" id="KW-0129">CBS domain</keyword>
<dbReference type="PANTHER" id="PTHR43099:SF6">
    <property type="entry name" value="UPF0053 PROTEIN RV1842C"/>
    <property type="match status" value="1"/>
</dbReference>
<protein>
    <submittedName>
        <fullName evidence="14">CBS domain containing-hemolysin-like protein</fullName>
    </submittedName>
</protein>
<gene>
    <name evidence="14" type="ORF">EDC03_2792</name>
</gene>
<dbReference type="EMBL" id="RJKN01000007">
    <property type="protein sequence ID" value="ROP27267.1"/>
    <property type="molecule type" value="Genomic_DNA"/>
</dbReference>
<evidence type="ECO:0000256" key="11">
    <source>
        <dbReference type="SAM" id="MobiDB-lite"/>
    </source>
</evidence>
<evidence type="ECO:0000259" key="12">
    <source>
        <dbReference type="PROSITE" id="PS51371"/>
    </source>
</evidence>
<dbReference type="InterPro" id="IPR046342">
    <property type="entry name" value="CBS_dom_sf"/>
</dbReference>
<evidence type="ECO:0000313" key="15">
    <source>
        <dbReference type="Proteomes" id="UP000276232"/>
    </source>
</evidence>
<feature type="domain" description="CBS" evidence="12">
    <location>
        <begin position="222"/>
        <end position="282"/>
    </location>
</feature>
<organism evidence="14 15">
    <name type="scientific">Pseudokineococcus lusitanus</name>
    <dbReference type="NCBI Taxonomy" id="763993"/>
    <lineage>
        <taxon>Bacteria</taxon>
        <taxon>Bacillati</taxon>
        <taxon>Actinomycetota</taxon>
        <taxon>Actinomycetes</taxon>
        <taxon>Kineosporiales</taxon>
        <taxon>Kineosporiaceae</taxon>
        <taxon>Pseudokineococcus</taxon>
    </lineage>
</organism>
<evidence type="ECO:0000256" key="5">
    <source>
        <dbReference type="ARBA" id="ARBA00022737"/>
    </source>
</evidence>
<reference evidence="14 15" key="1">
    <citation type="journal article" date="2015" name="Stand. Genomic Sci.">
        <title>Genomic Encyclopedia of Bacterial and Archaeal Type Strains, Phase III: the genomes of soil and plant-associated and newly described type strains.</title>
        <authorList>
            <person name="Whitman W.B."/>
            <person name="Woyke T."/>
            <person name="Klenk H.P."/>
            <person name="Zhou Y."/>
            <person name="Lilburn T.G."/>
            <person name="Beck B.J."/>
            <person name="De Vos P."/>
            <person name="Vandamme P."/>
            <person name="Eisen J.A."/>
            <person name="Garrity G."/>
            <person name="Hugenholtz P."/>
            <person name="Kyrpides N.C."/>
        </authorList>
    </citation>
    <scope>NUCLEOTIDE SEQUENCE [LARGE SCALE GENOMIC DNA]</scope>
    <source>
        <strain evidence="14 15">CECT 7306</strain>
    </source>
</reference>
<name>A0A3N1GAM4_9ACTN</name>
<keyword evidence="5" id="KW-0677">Repeat</keyword>
<dbReference type="InterPro" id="IPR051676">
    <property type="entry name" value="UPF0053_domain"/>
</dbReference>
<dbReference type="InterPro" id="IPR000644">
    <property type="entry name" value="CBS_dom"/>
</dbReference>
<evidence type="ECO:0000259" key="13">
    <source>
        <dbReference type="PROSITE" id="PS51846"/>
    </source>
</evidence>
<dbReference type="Gene3D" id="3.30.465.10">
    <property type="match status" value="1"/>
</dbReference>
<dbReference type="InterPro" id="IPR016169">
    <property type="entry name" value="FAD-bd_PCMH_sub2"/>
</dbReference>
<evidence type="ECO:0000256" key="1">
    <source>
        <dbReference type="ARBA" id="ARBA00004651"/>
    </source>
</evidence>
<comment type="caution">
    <text evidence="14">The sequence shown here is derived from an EMBL/GenBank/DDBJ whole genome shotgun (WGS) entry which is preliminary data.</text>
</comment>
<accession>A0A3N1GAM4</accession>
<dbReference type="GO" id="GO:0050660">
    <property type="term" value="F:flavin adenine dinucleotide binding"/>
    <property type="evidence" value="ECO:0007669"/>
    <property type="project" value="InterPro"/>
</dbReference>
<evidence type="ECO:0000256" key="9">
    <source>
        <dbReference type="PROSITE-ProRule" id="PRU00703"/>
    </source>
</evidence>
<evidence type="ECO:0000256" key="10">
    <source>
        <dbReference type="PROSITE-ProRule" id="PRU01193"/>
    </source>
</evidence>
<evidence type="ECO:0000256" key="3">
    <source>
        <dbReference type="ARBA" id="ARBA00022475"/>
    </source>
</evidence>